<dbReference type="CDD" id="cd18084">
    <property type="entry name" value="RsmE-like"/>
    <property type="match status" value="1"/>
</dbReference>
<sequence length="247" mass="27411">MNLILLRPEEINNKRVTLTDHRAEHILTILKSSPGDSLKTGIINGPVGKSTVMDVSGDSVVLEITDEGTVPLPPQTDLILALPRPIMLKRILSQAASLGISRIFLINANRVEKSFFGASMLQDTSCNDYLQHGLEQAVDTLFPEISLHQRFRPFVEDVLPKISEEYPVRLVAHPEAHKKLPEAVELPLRNRVLLAIGPEGGWVDFEMNKFEEQGLQPFSMGPRILKVDTAVTALLAQIDLLRQIGNC</sequence>
<dbReference type="GO" id="GO:0005737">
    <property type="term" value="C:cytoplasm"/>
    <property type="evidence" value="ECO:0007669"/>
    <property type="project" value="UniProtKB-SubCell"/>
</dbReference>
<reference evidence="12 13" key="1">
    <citation type="submission" date="2020-08" db="EMBL/GenBank/DDBJ databases">
        <title>Bridging the membrane lipid divide: bacteria of the FCB group superphylum have the potential to synthesize archaeal ether lipids.</title>
        <authorList>
            <person name="Villanueva L."/>
            <person name="Von Meijenfeldt F.A.B."/>
            <person name="Westbye A.B."/>
            <person name="Yadav S."/>
            <person name="Hopmans E.C."/>
            <person name="Dutilh B.E."/>
            <person name="Sinninghe Damste J.S."/>
        </authorList>
    </citation>
    <scope>NUCLEOTIDE SEQUENCE [LARGE SCALE GENOMIC DNA]</scope>
    <source>
        <strain evidence="12">NIOZ-UU47</strain>
    </source>
</reference>
<evidence type="ECO:0000256" key="5">
    <source>
        <dbReference type="ARBA" id="ARBA00022603"/>
    </source>
</evidence>
<dbReference type="AlphaFoldDB" id="A0A8J6NEG0"/>
<dbReference type="InterPro" id="IPR046886">
    <property type="entry name" value="RsmE_MTase_dom"/>
</dbReference>
<keyword evidence="5 10" id="KW-0489">Methyltransferase</keyword>
<dbReference type="SUPFAM" id="SSF75217">
    <property type="entry name" value="alpha/beta knot"/>
    <property type="match status" value="1"/>
</dbReference>
<comment type="subcellular location">
    <subcellularLocation>
        <location evidence="1 10">Cytoplasm</location>
    </subcellularLocation>
</comment>
<organism evidence="12 13">
    <name type="scientific">Candidatus Desulfobia pelagia</name>
    <dbReference type="NCBI Taxonomy" id="2841692"/>
    <lineage>
        <taxon>Bacteria</taxon>
        <taxon>Pseudomonadati</taxon>
        <taxon>Thermodesulfobacteriota</taxon>
        <taxon>Desulfobulbia</taxon>
        <taxon>Desulfobulbales</taxon>
        <taxon>Desulfobulbaceae</taxon>
        <taxon>Candidatus Desulfobia</taxon>
    </lineage>
</organism>
<evidence type="ECO:0000256" key="7">
    <source>
        <dbReference type="ARBA" id="ARBA00022691"/>
    </source>
</evidence>
<gene>
    <name evidence="12" type="ORF">H8E41_08975</name>
</gene>
<evidence type="ECO:0000313" key="13">
    <source>
        <dbReference type="Proteomes" id="UP000614424"/>
    </source>
</evidence>
<protein>
    <recommendedName>
        <fullName evidence="10">Ribosomal RNA small subunit methyltransferase E</fullName>
        <ecNumber evidence="10">2.1.1.193</ecNumber>
    </recommendedName>
</protein>
<name>A0A8J6NEG0_9BACT</name>
<dbReference type="Proteomes" id="UP000614424">
    <property type="component" value="Unassembled WGS sequence"/>
</dbReference>
<comment type="similarity">
    <text evidence="2 10">Belongs to the RNA methyltransferase RsmE family.</text>
</comment>
<feature type="domain" description="Ribosomal RNA small subunit methyltransferase E methyltransferase" evidence="11">
    <location>
        <begin position="73"/>
        <end position="238"/>
    </location>
</feature>
<dbReference type="PANTHER" id="PTHR30027">
    <property type="entry name" value="RIBOSOMAL RNA SMALL SUBUNIT METHYLTRANSFERASE E"/>
    <property type="match status" value="1"/>
</dbReference>
<dbReference type="EMBL" id="JACNJZ010000123">
    <property type="protein sequence ID" value="MBC8318027.1"/>
    <property type="molecule type" value="Genomic_DNA"/>
</dbReference>
<dbReference type="NCBIfam" id="TIGR00046">
    <property type="entry name" value="RsmE family RNA methyltransferase"/>
    <property type="match status" value="1"/>
</dbReference>
<dbReference type="InterPro" id="IPR029026">
    <property type="entry name" value="tRNA_m1G_MTases_N"/>
</dbReference>
<evidence type="ECO:0000256" key="4">
    <source>
        <dbReference type="ARBA" id="ARBA00022552"/>
    </source>
</evidence>
<dbReference type="GO" id="GO:0070475">
    <property type="term" value="P:rRNA base methylation"/>
    <property type="evidence" value="ECO:0007669"/>
    <property type="project" value="TreeGrafter"/>
</dbReference>
<dbReference type="InterPro" id="IPR006700">
    <property type="entry name" value="RsmE"/>
</dbReference>
<proteinExistence type="inferred from homology"/>
<dbReference type="GO" id="GO:0070042">
    <property type="term" value="F:rRNA (uridine-N3-)-methyltransferase activity"/>
    <property type="evidence" value="ECO:0007669"/>
    <property type="project" value="TreeGrafter"/>
</dbReference>
<comment type="caution">
    <text evidence="12">The sequence shown here is derived from an EMBL/GenBank/DDBJ whole genome shotgun (WGS) entry which is preliminary data.</text>
</comment>
<dbReference type="EC" id="2.1.1.193" evidence="10"/>
<keyword evidence="6 10" id="KW-0808">Transferase</keyword>
<evidence type="ECO:0000259" key="11">
    <source>
        <dbReference type="Pfam" id="PF04452"/>
    </source>
</evidence>
<keyword evidence="7 10" id="KW-0949">S-adenosyl-L-methionine</keyword>
<dbReference type="Gene3D" id="3.40.1280.10">
    <property type="match status" value="1"/>
</dbReference>
<dbReference type="PIRSF" id="PIRSF015601">
    <property type="entry name" value="MTase_slr0722"/>
    <property type="match status" value="1"/>
</dbReference>
<keyword evidence="3 10" id="KW-0963">Cytoplasm</keyword>
<accession>A0A8J6NEG0</accession>
<dbReference type="Pfam" id="PF04452">
    <property type="entry name" value="Methyltrans_RNA"/>
    <property type="match status" value="1"/>
</dbReference>
<evidence type="ECO:0000256" key="3">
    <source>
        <dbReference type="ARBA" id="ARBA00022490"/>
    </source>
</evidence>
<evidence type="ECO:0000256" key="8">
    <source>
        <dbReference type="ARBA" id="ARBA00025699"/>
    </source>
</evidence>
<evidence type="ECO:0000256" key="10">
    <source>
        <dbReference type="PIRNR" id="PIRNR015601"/>
    </source>
</evidence>
<dbReference type="PANTHER" id="PTHR30027:SF3">
    <property type="entry name" value="16S RRNA (URACIL(1498)-N(3))-METHYLTRANSFERASE"/>
    <property type="match status" value="1"/>
</dbReference>
<comment type="catalytic activity">
    <reaction evidence="9 10">
        <text>uridine(1498) in 16S rRNA + S-adenosyl-L-methionine = N(3)-methyluridine(1498) in 16S rRNA + S-adenosyl-L-homocysteine + H(+)</text>
        <dbReference type="Rhea" id="RHEA:42920"/>
        <dbReference type="Rhea" id="RHEA-COMP:10283"/>
        <dbReference type="Rhea" id="RHEA-COMP:10284"/>
        <dbReference type="ChEBI" id="CHEBI:15378"/>
        <dbReference type="ChEBI" id="CHEBI:57856"/>
        <dbReference type="ChEBI" id="CHEBI:59789"/>
        <dbReference type="ChEBI" id="CHEBI:65315"/>
        <dbReference type="ChEBI" id="CHEBI:74502"/>
        <dbReference type="EC" id="2.1.1.193"/>
    </reaction>
</comment>
<dbReference type="NCBIfam" id="NF008700">
    <property type="entry name" value="PRK11713.5-4"/>
    <property type="match status" value="1"/>
</dbReference>
<evidence type="ECO:0000256" key="2">
    <source>
        <dbReference type="ARBA" id="ARBA00005528"/>
    </source>
</evidence>
<dbReference type="InterPro" id="IPR029028">
    <property type="entry name" value="Alpha/beta_knot_MTases"/>
</dbReference>
<comment type="function">
    <text evidence="8 10">Specifically methylates the N3 position of the uracil ring of uridine 1498 (m3U1498) in 16S rRNA. Acts on the fully assembled 30S ribosomal subunit.</text>
</comment>
<evidence type="ECO:0000256" key="9">
    <source>
        <dbReference type="ARBA" id="ARBA00047944"/>
    </source>
</evidence>
<evidence type="ECO:0000313" key="12">
    <source>
        <dbReference type="EMBL" id="MBC8318027.1"/>
    </source>
</evidence>
<evidence type="ECO:0000256" key="6">
    <source>
        <dbReference type="ARBA" id="ARBA00022679"/>
    </source>
</evidence>
<keyword evidence="4 10" id="KW-0698">rRNA processing</keyword>
<evidence type="ECO:0000256" key="1">
    <source>
        <dbReference type="ARBA" id="ARBA00004496"/>
    </source>
</evidence>